<feature type="domain" description="Sulfotransferase" evidence="3">
    <location>
        <begin position="98"/>
        <end position="268"/>
    </location>
</feature>
<evidence type="ECO:0000313" key="4">
    <source>
        <dbReference type="EMBL" id="KPQ34518.1"/>
    </source>
</evidence>
<evidence type="ECO:0000259" key="3">
    <source>
        <dbReference type="Pfam" id="PF00685"/>
    </source>
</evidence>
<dbReference type="InterPro" id="IPR027417">
    <property type="entry name" value="P-loop_NTPase"/>
</dbReference>
<keyword evidence="2 4" id="KW-0808">Transferase</keyword>
<dbReference type="AlphaFoldDB" id="A0A0P8BL99"/>
<evidence type="ECO:0000256" key="1">
    <source>
        <dbReference type="ARBA" id="ARBA00005771"/>
    </source>
</evidence>
<proteinExistence type="inferred from homology"/>
<protein>
    <submittedName>
        <fullName evidence="4">Sulfotransferase domain</fullName>
    </submittedName>
</protein>
<accession>A0A0P8BL99</accession>
<dbReference type="PANTHER" id="PTHR11783">
    <property type="entry name" value="SULFOTRANSFERASE SULT"/>
    <property type="match status" value="1"/>
</dbReference>
<sequence>MSFYPKTLQTSVQNSKRKARKLSKKLGLGVTHRAPYDNVFHCCVQKTASQWFKAIFSDDIFYQNTGLPAQTYSKVGLRQDRYGAVPLKRVATPLYINHANYLAIPKPKHYRTFFVTRDPRDIIVSFYFSTRYSHPLMAYIPRMRKELETLTHSNGLKYVTDQLNEMGVFEAQNSWANVNDAQHKVFRYEDLASDNRAFLKNLLDYLEIDLSPNKFDILYDEHAFENLSKGRGQGEEDINSHYRKGKAGDWKEYFDDAVMAHFARVTGNLLNVLEYTTE</sequence>
<name>A0A0P8BL99_9CYAN</name>
<reference evidence="4 5" key="1">
    <citation type="submission" date="2015-09" db="EMBL/GenBank/DDBJ databases">
        <title>Identification and resolution of microdiversity through metagenomic sequencing of parallel consortia.</title>
        <authorList>
            <person name="Nelson W.C."/>
            <person name="Romine M.F."/>
            <person name="Lindemann S.R."/>
        </authorList>
    </citation>
    <scope>NUCLEOTIDE SEQUENCE [LARGE SCALE GENOMIC DNA]</scope>
    <source>
        <strain evidence="4">Ana</strain>
    </source>
</reference>
<dbReference type="GO" id="GO:0008146">
    <property type="term" value="F:sulfotransferase activity"/>
    <property type="evidence" value="ECO:0007669"/>
    <property type="project" value="InterPro"/>
</dbReference>
<comment type="caution">
    <text evidence="4">The sequence shown here is derived from an EMBL/GenBank/DDBJ whole genome shotgun (WGS) entry which is preliminary data.</text>
</comment>
<dbReference type="STRING" id="1666911.HLUCCA11_14560"/>
<comment type="similarity">
    <text evidence="1">Belongs to the sulfotransferase 1 family.</text>
</comment>
<evidence type="ECO:0000256" key="2">
    <source>
        <dbReference type="ARBA" id="ARBA00022679"/>
    </source>
</evidence>
<dbReference type="SUPFAM" id="SSF52540">
    <property type="entry name" value="P-loop containing nucleoside triphosphate hydrolases"/>
    <property type="match status" value="1"/>
</dbReference>
<dbReference type="Gene3D" id="3.40.50.300">
    <property type="entry name" value="P-loop containing nucleotide triphosphate hydrolases"/>
    <property type="match status" value="1"/>
</dbReference>
<dbReference type="InterPro" id="IPR000863">
    <property type="entry name" value="Sulfotransferase_dom"/>
</dbReference>
<evidence type="ECO:0000313" key="5">
    <source>
        <dbReference type="Proteomes" id="UP000050465"/>
    </source>
</evidence>
<dbReference type="Proteomes" id="UP000050465">
    <property type="component" value="Unassembled WGS sequence"/>
</dbReference>
<dbReference type="Pfam" id="PF00685">
    <property type="entry name" value="Sulfotransfer_1"/>
    <property type="match status" value="1"/>
</dbReference>
<dbReference type="EMBL" id="LJZR01000019">
    <property type="protein sequence ID" value="KPQ34518.1"/>
    <property type="molecule type" value="Genomic_DNA"/>
</dbReference>
<organism evidence="4 5">
    <name type="scientific">Phormidesmis priestleyi Ana</name>
    <dbReference type="NCBI Taxonomy" id="1666911"/>
    <lineage>
        <taxon>Bacteria</taxon>
        <taxon>Bacillati</taxon>
        <taxon>Cyanobacteriota</taxon>
        <taxon>Cyanophyceae</taxon>
        <taxon>Leptolyngbyales</taxon>
        <taxon>Leptolyngbyaceae</taxon>
        <taxon>Phormidesmis</taxon>
    </lineage>
</organism>
<gene>
    <name evidence="4" type="ORF">HLUCCA11_14560</name>
</gene>